<dbReference type="EMBL" id="JAPHNI010000407">
    <property type="protein sequence ID" value="KAJ8111422.1"/>
    <property type="molecule type" value="Genomic_DNA"/>
</dbReference>
<evidence type="ECO:0000313" key="2">
    <source>
        <dbReference type="Proteomes" id="UP001153331"/>
    </source>
</evidence>
<dbReference type="Proteomes" id="UP001153331">
    <property type="component" value="Unassembled WGS sequence"/>
</dbReference>
<accession>A0ACC2I8C5</accession>
<protein>
    <submittedName>
        <fullName evidence="1">Uncharacterized protein</fullName>
    </submittedName>
</protein>
<sequence>MYIIAATFALTSLVNGATLPHRLLNRDTDAAPTCSGKAQGTVFTYSSSSSTFDVVCGKDYFGGDLRSLQADSFEDCLKACDSEVSCITLAYRDGACYLKSHVASLTSDTAVWSARKQTGSAPLGLSCVDSASDGQTYQVGSNQFKIVCGQEYYGGDLAYASTSSFETCIAACAANTQCVDVSYVSGACYLKQSTSSLVSAPQVWTAQLVITKTKLSCSDSKDNGKSYTGKNGGLYTVECGLDHYGGDFAFVDGTTFESCMDACDATTGCVDVSWVYGACYLKNTVNSGMTASQVWTGRLVSGAQLPSSSSPSSSEVLALSTSSPALLEPSTSSNLATSSESSSSSLSSPTPSPSQSSDAAATSTLQLSTTTTSSLVSSSDVASSSLPTSSSITTLSASEASIVTSSASSTPSPSSTPTPDVNYLPNGDFETGVGTNTTGASIPGWINPLGLNSLLLQRMEINGNLARSGNGALTLTQVPRTATSLRNQIGTMILIPRAKPLLPVGSVFKFSAWTRQLTPNACTASLYCGVSAPGEQYLLNSQTVTPSATEWSQVTFSCFPPQTGTTHVQITVTCAAGNPWAQVSFDDLSIRGLPSA</sequence>
<evidence type="ECO:0000313" key="1">
    <source>
        <dbReference type="EMBL" id="KAJ8111422.1"/>
    </source>
</evidence>
<reference evidence="1" key="1">
    <citation type="submission" date="2022-11" db="EMBL/GenBank/DDBJ databases">
        <title>Genome Sequence of Boeremia exigua.</title>
        <authorList>
            <person name="Buettner E."/>
        </authorList>
    </citation>
    <scope>NUCLEOTIDE SEQUENCE</scope>
    <source>
        <strain evidence="1">CU02</strain>
    </source>
</reference>
<comment type="caution">
    <text evidence="1">The sequence shown here is derived from an EMBL/GenBank/DDBJ whole genome shotgun (WGS) entry which is preliminary data.</text>
</comment>
<gene>
    <name evidence="1" type="ORF">OPT61_g5977</name>
</gene>
<keyword evidence="2" id="KW-1185">Reference proteome</keyword>
<proteinExistence type="predicted"/>
<organism evidence="1 2">
    <name type="scientific">Boeremia exigua</name>
    <dbReference type="NCBI Taxonomy" id="749465"/>
    <lineage>
        <taxon>Eukaryota</taxon>
        <taxon>Fungi</taxon>
        <taxon>Dikarya</taxon>
        <taxon>Ascomycota</taxon>
        <taxon>Pezizomycotina</taxon>
        <taxon>Dothideomycetes</taxon>
        <taxon>Pleosporomycetidae</taxon>
        <taxon>Pleosporales</taxon>
        <taxon>Pleosporineae</taxon>
        <taxon>Didymellaceae</taxon>
        <taxon>Boeremia</taxon>
    </lineage>
</organism>
<name>A0ACC2I8C5_9PLEO</name>